<dbReference type="PANTHER" id="PTHR42928">
    <property type="entry name" value="TRICARBOXYLATE-BINDING PROTEIN"/>
    <property type="match status" value="1"/>
</dbReference>
<evidence type="ECO:0000313" key="2">
    <source>
        <dbReference type="EMBL" id="MSU88706.1"/>
    </source>
</evidence>
<dbReference type="InterPro" id="IPR042100">
    <property type="entry name" value="Bug_dom1"/>
</dbReference>
<dbReference type="Gene3D" id="3.40.190.10">
    <property type="entry name" value="Periplasmic binding protein-like II"/>
    <property type="match status" value="1"/>
</dbReference>
<dbReference type="CDD" id="cd07012">
    <property type="entry name" value="PBP2_Bug_TTT"/>
    <property type="match status" value="1"/>
</dbReference>
<keyword evidence="3" id="KW-1185">Reference proteome</keyword>
<name>A0A6L5YWK2_9RHOB</name>
<dbReference type="PANTHER" id="PTHR42928:SF5">
    <property type="entry name" value="BLR1237 PROTEIN"/>
    <property type="match status" value="1"/>
</dbReference>
<comment type="similarity">
    <text evidence="1">Belongs to the UPF0065 (bug) family.</text>
</comment>
<dbReference type="Gene3D" id="3.40.190.150">
    <property type="entry name" value="Bordetella uptake gene, domain 1"/>
    <property type="match status" value="1"/>
</dbReference>
<protein>
    <recommendedName>
        <fullName evidence="4">Tripartite-type tricarboxylate transporter receptor subunit TctC</fullName>
    </recommendedName>
</protein>
<accession>A0A6L5YWK2</accession>
<organism evidence="2 3">
    <name type="scientific">Halovulum marinum</name>
    <dbReference type="NCBI Taxonomy" id="2662447"/>
    <lineage>
        <taxon>Bacteria</taxon>
        <taxon>Pseudomonadati</taxon>
        <taxon>Pseudomonadota</taxon>
        <taxon>Alphaproteobacteria</taxon>
        <taxon>Rhodobacterales</taxon>
        <taxon>Paracoccaceae</taxon>
        <taxon>Halovulum</taxon>
    </lineage>
</organism>
<gene>
    <name evidence="2" type="ORF">GE300_03610</name>
</gene>
<evidence type="ECO:0008006" key="4">
    <source>
        <dbReference type="Google" id="ProtNLM"/>
    </source>
</evidence>
<comment type="caution">
    <text evidence="2">The sequence shown here is derived from an EMBL/GenBank/DDBJ whole genome shotgun (WGS) entry which is preliminary data.</text>
</comment>
<dbReference type="InterPro" id="IPR005064">
    <property type="entry name" value="BUG"/>
</dbReference>
<dbReference type="Pfam" id="PF03401">
    <property type="entry name" value="TctC"/>
    <property type="match status" value="1"/>
</dbReference>
<dbReference type="EMBL" id="WIND01000002">
    <property type="protein sequence ID" value="MSU88706.1"/>
    <property type="molecule type" value="Genomic_DNA"/>
</dbReference>
<sequence>MMRPQEDIVRKLLGLAAAALLATGGAALAEWPEKPVKLIVPFQAGGTSDQMARVLQAGAQESGALSQPITIVNVGGHYSIGSRRVMEAEPDGYTFLIIHIALMGGEGTGALDFGWRDFEPVAGAGEFCLAPMVRKDSGIDSVEQLLAKAKDEPDTLIFGANLGAINHLAGLMLQEQNPGAKFRFVQIGGGTANFTALTGAQTNATVLSGAEVVNFTLLPDGSENPEAQIKPLAYTGAERFDGLPDLPTMAEEGYDMQFCVKSWVFAPKDTPQEAIDGFAAAMEAATETDRYQKFITDKGFADVFLKGEALQQDLESTWTAIEPIAKLATQK</sequence>
<proteinExistence type="inferred from homology"/>
<evidence type="ECO:0000313" key="3">
    <source>
        <dbReference type="Proteomes" id="UP000474957"/>
    </source>
</evidence>
<reference evidence="2 3" key="1">
    <citation type="submission" date="2019-10" db="EMBL/GenBank/DDBJ databases">
        <title>Cognatihalovulum marinum gen. nov. sp. nov., a new member of the family Rhodobacteraceae isolated from deep seawater of the Northwest Indian Ocean.</title>
        <authorList>
            <person name="Ruan C."/>
            <person name="Wang J."/>
            <person name="Zheng X."/>
            <person name="Song L."/>
            <person name="Zhu Y."/>
            <person name="Huang Y."/>
            <person name="Lu Z."/>
            <person name="Du W."/>
            <person name="Huang L."/>
            <person name="Dai X."/>
        </authorList>
    </citation>
    <scope>NUCLEOTIDE SEQUENCE [LARGE SCALE GENOMIC DNA]</scope>
    <source>
        <strain evidence="2 3">2CG4</strain>
    </source>
</reference>
<dbReference type="Proteomes" id="UP000474957">
    <property type="component" value="Unassembled WGS sequence"/>
</dbReference>
<dbReference type="PIRSF" id="PIRSF017082">
    <property type="entry name" value="YflP"/>
    <property type="match status" value="1"/>
</dbReference>
<dbReference type="AlphaFoldDB" id="A0A6L5YWK2"/>
<evidence type="ECO:0000256" key="1">
    <source>
        <dbReference type="ARBA" id="ARBA00006987"/>
    </source>
</evidence>